<dbReference type="OrthoDB" id="3048034at2759"/>
<gene>
    <name evidence="1" type="ORF">CVT26_008231</name>
</gene>
<dbReference type="Gene3D" id="3.80.10.10">
    <property type="entry name" value="Ribonuclease Inhibitor"/>
    <property type="match status" value="1"/>
</dbReference>
<evidence type="ECO:0000313" key="2">
    <source>
        <dbReference type="Proteomes" id="UP000284706"/>
    </source>
</evidence>
<dbReference type="AlphaFoldDB" id="A0A409XXC1"/>
<name>A0A409XXC1_9AGAR</name>
<keyword evidence="2" id="KW-1185">Reference proteome</keyword>
<dbReference type="InterPro" id="IPR032675">
    <property type="entry name" value="LRR_dom_sf"/>
</dbReference>
<organism evidence="1 2">
    <name type="scientific">Gymnopilus dilepis</name>
    <dbReference type="NCBI Taxonomy" id="231916"/>
    <lineage>
        <taxon>Eukaryota</taxon>
        <taxon>Fungi</taxon>
        <taxon>Dikarya</taxon>
        <taxon>Basidiomycota</taxon>
        <taxon>Agaricomycotina</taxon>
        <taxon>Agaricomycetes</taxon>
        <taxon>Agaricomycetidae</taxon>
        <taxon>Agaricales</taxon>
        <taxon>Agaricineae</taxon>
        <taxon>Hymenogastraceae</taxon>
        <taxon>Gymnopilus</taxon>
    </lineage>
</organism>
<dbReference type="InParanoid" id="A0A409XXC1"/>
<reference evidence="1 2" key="1">
    <citation type="journal article" date="2018" name="Evol. Lett.">
        <title>Horizontal gene cluster transfer increased hallucinogenic mushroom diversity.</title>
        <authorList>
            <person name="Reynolds H.T."/>
            <person name="Vijayakumar V."/>
            <person name="Gluck-Thaler E."/>
            <person name="Korotkin H.B."/>
            <person name="Matheny P.B."/>
            <person name="Slot J.C."/>
        </authorList>
    </citation>
    <scope>NUCLEOTIDE SEQUENCE [LARGE SCALE GENOMIC DNA]</scope>
    <source>
        <strain evidence="1 2">SRW20</strain>
    </source>
</reference>
<dbReference type="Proteomes" id="UP000284706">
    <property type="component" value="Unassembled WGS sequence"/>
</dbReference>
<sequence>MTFPFLPPEHLLVILENLSELDRTTLHALTLTCKYLNDEATSRLYHSMTDTDGTRHYRFLLRIWKTPRLAKLVYIYRLPTTQNTQRGNLSQLIGRCVPRMVNLKELMIPSIRNLNPNPPRASIGLCSFHLVRLEWINGFSAFQDAKLFLASQPDLVHLYWGFNILPNLPHNPFPKLNTLGAYTRVANAILTSQPITAFHWLICQETYFNRTQEERIFGQQQLGEVAALFQREFPSLKCLSVDCNPTCVLKLFREDEIKFFWHVDTLRVTETPEEKLGDMSFYGFLSKFPCLQRLIITSGNTLAKEQHDDLDNAVLQIFGANSNLKLLDISWGNLRVFKRWVEGVPHSQPIELSENWLMY</sequence>
<proteinExistence type="predicted"/>
<dbReference type="EMBL" id="NHYE01001428">
    <property type="protein sequence ID" value="PPQ95386.1"/>
    <property type="molecule type" value="Genomic_DNA"/>
</dbReference>
<evidence type="ECO:0000313" key="1">
    <source>
        <dbReference type="EMBL" id="PPQ95386.1"/>
    </source>
</evidence>
<comment type="caution">
    <text evidence="1">The sequence shown here is derived from an EMBL/GenBank/DDBJ whole genome shotgun (WGS) entry which is preliminary data.</text>
</comment>
<accession>A0A409XXC1</accession>
<protein>
    <submittedName>
        <fullName evidence="1">Uncharacterized protein</fullName>
    </submittedName>
</protein>